<keyword evidence="4 9" id="KW-0997">Cell inner membrane</keyword>
<keyword evidence="3" id="KW-1003">Cell membrane</keyword>
<reference evidence="11 12" key="1">
    <citation type="submission" date="2014-02" db="EMBL/GenBank/DDBJ databases">
        <title>Vibrio fortis Dalian14 Genome Sequencing.</title>
        <authorList>
            <person name="Wang Y."/>
            <person name="Song L."/>
            <person name="Liu G."/>
            <person name="Ding J."/>
        </authorList>
    </citation>
    <scope>NUCLEOTIDE SEQUENCE [LARGE SCALE GENOMIC DNA]</scope>
    <source>
        <strain evidence="11 12">Dalian14</strain>
    </source>
</reference>
<evidence type="ECO:0000259" key="10">
    <source>
        <dbReference type="Pfam" id="PF04290"/>
    </source>
</evidence>
<keyword evidence="7 9" id="KW-0472">Membrane</keyword>
<evidence type="ECO:0000256" key="7">
    <source>
        <dbReference type="ARBA" id="ARBA00023136"/>
    </source>
</evidence>
<gene>
    <name evidence="11" type="ORF">VFDL14_10915</name>
</gene>
<dbReference type="Pfam" id="PF04290">
    <property type="entry name" value="DctQ"/>
    <property type="match status" value="1"/>
</dbReference>
<proteinExistence type="inferred from homology"/>
<dbReference type="AlphaFoldDB" id="A0A066UKI2"/>
<keyword evidence="6 9" id="KW-1133">Transmembrane helix</keyword>
<dbReference type="InterPro" id="IPR055348">
    <property type="entry name" value="DctQ"/>
</dbReference>
<dbReference type="EMBL" id="JFFR01000033">
    <property type="protein sequence ID" value="KDN26392.1"/>
    <property type="molecule type" value="Genomic_DNA"/>
</dbReference>
<dbReference type="PANTHER" id="PTHR35011">
    <property type="entry name" value="2,3-DIKETO-L-GULONATE TRAP TRANSPORTER SMALL PERMEASE PROTEIN YIAM"/>
    <property type="match status" value="1"/>
</dbReference>
<feature type="transmembrane region" description="Helical" evidence="9">
    <location>
        <begin position="124"/>
        <end position="145"/>
    </location>
</feature>
<dbReference type="InterPro" id="IPR007387">
    <property type="entry name" value="TRAP_DctQ"/>
</dbReference>
<dbReference type="OrthoDB" id="4964541at2"/>
<feature type="transmembrane region" description="Helical" evidence="9">
    <location>
        <begin position="83"/>
        <end position="104"/>
    </location>
</feature>
<evidence type="ECO:0000256" key="1">
    <source>
        <dbReference type="ARBA" id="ARBA00004429"/>
    </source>
</evidence>
<evidence type="ECO:0000313" key="12">
    <source>
        <dbReference type="Proteomes" id="UP000027219"/>
    </source>
</evidence>
<feature type="transmembrane region" description="Helical" evidence="9">
    <location>
        <begin position="49"/>
        <end position="71"/>
    </location>
</feature>
<dbReference type="GO" id="GO:0005886">
    <property type="term" value="C:plasma membrane"/>
    <property type="evidence" value="ECO:0007669"/>
    <property type="project" value="UniProtKB-SubCell"/>
</dbReference>
<keyword evidence="5 9" id="KW-0812">Transmembrane</keyword>
<comment type="caution">
    <text evidence="9">Lacks conserved residue(s) required for the propagation of feature annotation.</text>
</comment>
<name>A0A066UKI2_9VIBR</name>
<comment type="caution">
    <text evidence="11">The sequence shown here is derived from an EMBL/GenBank/DDBJ whole genome shotgun (WGS) entry which is preliminary data.</text>
</comment>
<evidence type="ECO:0000256" key="5">
    <source>
        <dbReference type="ARBA" id="ARBA00022692"/>
    </source>
</evidence>
<organism evidence="11 12">
    <name type="scientific">Vibrio fortis</name>
    <dbReference type="NCBI Taxonomy" id="212667"/>
    <lineage>
        <taxon>Bacteria</taxon>
        <taxon>Pseudomonadati</taxon>
        <taxon>Pseudomonadota</taxon>
        <taxon>Gammaproteobacteria</taxon>
        <taxon>Vibrionales</taxon>
        <taxon>Vibrionaceae</taxon>
        <taxon>Vibrio</taxon>
    </lineage>
</organism>
<feature type="domain" description="Tripartite ATP-independent periplasmic transporters DctQ component" evidence="10">
    <location>
        <begin position="20"/>
        <end position="148"/>
    </location>
</feature>
<evidence type="ECO:0000256" key="2">
    <source>
        <dbReference type="ARBA" id="ARBA00022448"/>
    </source>
</evidence>
<evidence type="ECO:0000256" key="8">
    <source>
        <dbReference type="ARBA" id="ARBA00038436"/>
    </source>
</evidence>
<dbReference type="GO" id="GO:0022857">
    <property type="term" value="F:transmembrane transporter activity"/>
    <property type="evidence" value="ECO:0007669"/>
    <property type="project" value="UniProtKB-UniRule"/>
</dbReference>
<comment type="function">
    <text evidence="9">Part of the tripartite ATP-independent periplasmic (TRAP) transport system.</text>
</comment>
<evidence type="ECO:0000256" key="4">
    <source>
        <dbReference type="ARBA" id="ARBA00022519"/>
    </source>
</evidence>
<evidence type="ECO:0000256" key="6">
    <source>
        <dbReference type="ARBA" id="ARBA00022989"/>
    </source>
</evidence>
<comment type="subcellular location">
    <subcellularLocation>
        <location evidence="1 9">Cell inner membrane</location>
        <topology evidence="1 9">Multi-pass membrane protein</topology>
    </subcellularLocation>
</comment>
<evidence type="ECO:0000313" key="11">
    <source>
        <dbReference type="EMBL" id="KDN26392.1"/>
    </source>
</evidence>
<sequence length="166" mass="18174">MMEQYKKLLAFCAGSSLFVLFAVMLVTTISRYFFNTSILWGEELCKYSMIYGVMFGTSLCYLEGLHIKFAVLDSVKSAIFQKVLAIVVDIAVLVSAGIMTYSGYLFVMKRGGIESPGIGLSMYYFQSALVVGGICLFVAALLRLAQHVTLSRRANAPVSSLTQGDV</sequence>
<keyword evidence="2 9" id="KW-0813">Transport</keyword>
<protein>
    <recommendedName>
        <fullName evidence="9">TRAP transporter small permease protein</fullName>
    </recommendedName>
</protein>
<dbReference type="Proteomes" id="UP000027219">
    <property type="component" value="Unassembled WGS sequence"/>
</dbReference>
<dbReference type="STRING" id="212667.VFDL14_10915"/>
<comment type="similarity">
    <text evidence="8 9">Belongs to the TRAP transporter small permease family.</text>
</comment>
<evidence type="ECO:0000256" key="9">
    <source>
        <dbReference type="RuleBase" id="RU369079"/>
    </source>
</evidence>
<accession>A0A066UKI2</accession>
<comment type="subunit">
    <text evidence="9">The complex comprises the extracytoplasmic solute receptor protein and the two transmembrane proteins.</text>
</comment>
<evidence type="ECO:0000256" key="3">
    <source>
        <dbReference type="ARBA" id="ARBA00022475"/>
    </source>
</evidence>
<keyword evidence="12" id="KW-1185">Reference proteome</keyword>